<feature type="compositionally biased region" description="Pro residues" evidence="1">
    <location>
        <begin position="55"/>
        <end position="64"/>
    </location>
</feature>
<organism evidence="2 3">
    <name type="scientific">Streptomyces hundungensis</name>
    <dbReference type="NCBI Taxonomy" id="1077946"/>
    <lineage>
        <taxon>Bacteria</taxon>
        <taxon>Bacillati</taxon>
        <taxon>Actinomycetota</taxon>
        <taxon>Actinomycetes</taxon>
        <taxon>Kitasatosporales</taxon>
        <taxon>Streptomycetaceae</taxon>
        <taxon>Streptomyces</taxon>
    </lineage>
</organism>
<dbReference type="KEGG" id="shun:DWB77_02188"/>
<sequence length="64" mass="6538">MRCGVTAPTLPGEGVRRGAEDGSAGAPERGSALFGVREPARRRARVPVGETISEPPGPSKTPGQ</sequence>
<dbReference type="EMBL" id="CP032698">
    <property type="protein sequence ID" value="AYG80064.1"/>
    <property type="molecule type" value="Genomic_DNA"/>
</dbReference>
<accession>A0A387H9C9</accession>
<protein>
    <submittedName>
        <fullName evidence="2">Uncharacterized protein</fullName>
    </submittedName>
</protein>
<dbReference type="AlphaFoldDB" id="A0A387H9C9"/>
<evidence type="ECO:0000256" key="1">
    <source>
        <dbReference type="SAM" id="MobiDB-lite"/>
    </source>
</evidence>
<reference evidence="2 3" key="1">
    <citation type="submission" date="2018-10" db="EMBL/GenBank/DDBJ databases">
        <title>Relationship between Morphology and Antimicrobial Activity in Streptomyces.</title>
        <authorList>
            <person name="Kang H.J."/>
            <person name="Kim S.B."/>
        </authorList>
    </citation>
    <scope>NUCLEOTIDE SEQUENCE [LARGE SCALE GENOMIC DNA]</scope>
    <source>
        <strain evidence="2 3">BH38</strain>
    </source>
</reference>
<keyword evidence="3" id="KW-1185">Reference proteome</keyword>
<evidence type="ECO:0000313" key="2">
    <source>
        <dbReference type="EMBL" id="AYG80064.1"/>
    </source>
</evidence>
<feature type="region of interest" description="Disordered" evidence="1">
    <location>
        <begin position="1"/>
        <end position="64"/>
    </location>
</feature>
<name>A0A387H9C9_9ACTN</name>
<gene>
    <name evidence="2" type="ORF">DWB77_02188</name>
</gene>
<evidence type="ECO:0000313" key="3">
    <source>
        <dbReference type="Proteomes" id="UP000271554"/>
    </source>
</evidence>
<proteinExistence type="predicted"/>
<dbReference type="Proteomes" id="UP000271554">
    <property type="component" value="Chromosome"/>
</dbReference>